<feature type="region of interest" description="Disordered" evidence="1">
    <location>
        <begin position="1"/>
        <end position="23"/>
    </location>
</feature>
<feature type="region of interest" description="Disordered" evidence="1">
    <location>
        <begin position="164"/>
        <end position="201"/>
    </location>
</feature>
<gene>
    <name evidence="2" type="ORF">RSOLAG22IIIB_13210</name>
</gene>
<dbReference type="AlphaFoldDB" id="A0A0K6GIV8"/>
<proteinExistence type="predicted"/>
<organism evidence="2 3">
    <name type="scientific">Rhizoctonia solani</name>
    <dbReference type="NCBI Taxonomy" id="456999"/>
    <lineage>
        <taxon>Eukaryota</taxon>
        <taxon>Fungi</taxon>
        <taxon>Dikarya</taxon>
        <taxon>Basidiomycota</taxon>
        <taxon>Agaricomycotina</taxon>
        <taxon>Agaricomycetes</taxon>
        <taxon>Cantharellales</taxon>
        <taxon>Ceratobasidiaceae</taxon>
        <taxon>Rhizoctonia</taxon>
    </lineage>
</organism>
<evidence type="ECO:0000256" key="1">
    <source>
        <dbReference type="SAM" id="MobiDB-lite"/>
    </source>
</evidence>
<feature type="region of interest" description="Disordered" evidence="1">
    <location>
        <begin position="392"/>
        <end position="437"/>
    </location>
</feature>
<dbReference type="EMBL" id="CYGV01002053">
    <property type="protein sequence ID" value="CUA78532.1"/>
    <property type="molecule type" value="Genomic_DNA"/>
</dbReference>
<name>A0A0K6GIV8_9AGAM</name>
<feature type="compositionally biased region" description="Basic and acidic residues" evidence="1">
    <location>
        <begin position="1"/>
        <end position="17"/>
    </location>
</feature>
<reference evidence="2 3" key="1">
    <citation type="submission" date="2015-07" db="EMBL/GenBank/DDBJ databases">
        <authorList>
            <person name="Noorani M."/>
        </authorList>
    </citation>
    <scope>NUCLEOTIDE SEQUENCE [LARGE SCALE GENOMIC DNA]</scope>
    <source>
        <strain evidence="2">BBA 69670</strain>
    </source>
</reference>
<feature type="compositionally biased region" description="Polar residues" evidence="1">
    <location>
        <begin position="397"/>
        <end position="417"/>
    </location>
</feature>
<keyword evidence="3" id="KW-1185">Reference proteome</keyword>
<sequence length="437" mass="48892">MNLTDKAEGLPMEHEEAPLSCIPTPAPDANSVAPMMCSPTAQLGADTGSDYLDDPDNDGELDLPPWLMRDCCNPCKERGQTSKCNKHWPTCAKWIACGTEERCFEGATNLDAIQHATRGLAPNAAAPRTPTMHRAASATPVLQNTHANQLCRTLNLCQIPNAPAPARVDRRSQSPPRQPAPRDSRRARSPPAPEQQPDFDTLARLEQRSAFLEEELIRTKALLATHVAGSNHVAPLLGFSSGQFQPPIDSLNHHDDTERLRLGSDGTLEQSSVRKLDSGADKLLTDVQWDHAWLRCLEFYQSINYPKLGNWQVHYQMIKREPDYCKAFEKWREYNIRVCHCVFNEGIDPKTMQWGILAKISMEYDRAQYKAYILTTVNQEVARQVEIKHARFPPPTISHSTCQSNNATNMQPVSTPSARPDKPHRAPSRFLSSSKVC</sequence>
<protein>
    <submittedName>
        <fullName evidence="2">Uncharacterized protein</fullName>
    </submittedName>
</protein>
<accession>A0A0K6GIV8</accession>
<evidence type="ECO:0000313" key="2">
    <source>
        <dbReference type="EMBL" id="CUA78532.1"/>
    </source>
</evidence>
<evidence type="ECO:0000313" key="3">
    <source>
        <dbReference type="Proteomes" id="UP000044841"/>
    </source>
</evidence>
<dbReference type="Proteomes" id="UP000044841">
    <property type="component" value="Unassembled WGS sequence"/>
</dbReference>